<feature type="domain" description="Peptidase M14" evidence="7">
    <location>
        <begin position="118"/>
        <end position="410"/>
    </location>
</feature>
<dbReference type="RefSeq" id="NP_506684.3">
    <property type="nucleotide sequence ID" value="NM_074283.6"/>
</dbReference>
<dbReference type="PhylomeDB" id="G5EC96"/>
<proteinExistence type="evidence at protein level"/>
<dbReference type="PROSITE" id="PS52035">
    <property type="entry name" value="PEPTIDASE_M14"/>
    <property type="match status" value="1"/>
</dbReference>
<dbReference type="FunCoup" id="G5EC96">
    <property type="interactions" value="40"/>
</dbReference>
<dbReference type="AlphaFoldDB" id="G5EC96"/>
<dbReference type="EMBL" id="BX284605">
    <property type="protein sequence ID" value="CAB01647.3"/>
    <property type="molecule type" value="Genomic_DNA"/>
</dbReference>
<dbReference type="GO" id="GO:0008270">
    <property type="term" value="F:zinc ion binding"/>
    <property type="evidence" value="ECO:0007669"/>
    <property type="project" value="InterPro"/>
</dbReference>
<keyword evidence="8" id="KW-0121">Carboxypeptidase</keyword>
<evidence type="ECO:0000256" key="5">
    <source>
        <dbReference type="PROSITE-ProRule" id="PRU01379"/>
    </source>
</evidence>
<evidence type="ECO:0007829" key="11">
    <source>
        <dbReference type="PeptideAtlas" id="G5EC96"/>
    </source>
</evidence>
<feature type="signal peptide" evidence="6">
    <location>
        <begin position="1"/>
        <end position="18"/>
    </location>
</feature>
<reference evidence="8 9" key="1">
    <citation type="journal article" date="1998" name="Science">
        <title>Genome sequence of the nematode C. elegans: a platform for investigating biology.</title>
        <authorList>
            <consortium name="The C. elegans sequencing consortium"/>
            <person name="Sulson J.E."/>
            <person name="Waterston R."/>
        </authorList>
    </citation>
    <scope>NUCLEOTIDE SEQUENCE [LARGE SCALE GENOMIC DNA]</scope>
    <source>
        <strain evidence="8 9">Bristol N2</strain>
    </source>
</reference>
<sequence length="448" mass="51169">MQVFHLQLVLCLICVVSAEYKNYDGFKVLEVNYGNPRVKNYIQKLEEHLGFMPDFLGENWKQKQAHYFIDKDSVEKVKINLADNNITYHMRDVNPQIFKVRRRRDLNGAVSIHDVNTRYLSYDEQMKFLNSLAQQYPNDVKLQNIGNSYEGRSITAVRIADDGSSKPIVWIDAGIHAREWISYNVALYLIYTIVSQPAYRNLLDSVQLVVVPNTNPDGYEYSRTNDRMWRKTRSRFTNSRCAGADANRNYPFYWGTQGVSHSQCSEIFCGSRPQSEPEVLALTNAIIRDEERIKGYIALHSYGQEILYPWGHTQRTYPTDVQDLIQVGRAMASAIRAVNNTDYTVVNSGDGLYPAAGASDDWAKSRGIKYSYTIELSPIDDFTGFSLPEDRINQVCREAFQAIQVLMIEVKSKFGFKQMTSSTASSAQSTLLLNRLRTIGNRGFGRGR</sequence>
<dbReference type="WormBase" id="F02D8.4">
    <property type="protein sequence ID" value="CE41112"/>
    <property type="gene ID" value="WBGene00008521"/>
</dbReference>
<evidence type="ECO:0000313" key="8">
    <source>
        <dbReference type="EMBL" id="CAB01647.3"/>
    </source>
</evidence>
<dbReference type="SUPFAM" id="SSF54897">
    <property type="entry name" value="Protease propeptides/inhibitors"/>
    <property type="match status" value="1"/>
</dbReference>
<dbReference type="GO" id="GO:0006508">
    <property type="term" value="P:proteolysis"/>
    <property type="evidence" value="ECO:0000318"/>
    <property type="project" value="GO_Central"/>
</dbReference>
<keyword evidence="8" id="KW-0378">Hydrolase</keyword>
<dbReference type="KEGG" id="cel:CELE_F02D8.4"/>
<keyword evidence="3" id="KW-0479">Metal-binding</keyword>
<dbReference type="PROSITE" id="PS00132">
    <property type="entry name" value="CARBOXYPEPT_ZN_1"/>
    <property type="match status" value="1"/>
</dbReference>
<organism evidence="8 9">
    <name type="scientific">Caenorhabditis elegans</name>
    <dbReference type="NCBI Taxonomy" id="6239"/>
    <lineage>
        <taxon>Eukaryota</taxon>
        <taxon>Metazoa</taxon>
        <taxon>Ecdysozoa</taxon>
        <taxon>Nematoda</taxon>
        <taxon>Chromadorea</taxon>
        <taxon>Rhabditida</taxon>
        <taxon>Rhabditina</taxon>
        <taxon>Rhabditomorpha</taxon>
        <taxon>Rhabditoidea</taxon>
        <taxon>Rhabditidae</taxon>
        <taxon>Peloderinae</taxon>
        <taxon>Caenorhabditis</taxon>
    </lineage>
</organism>
<dbReference type="OrthoDB" id="3626597at2759"/>
<dbReference type="GO" id="GO:0005615">
    <property type="term" value="C:extracellular space"/>
    <property type="evidence" value="ECO:0000318"/>
    <property type="project" value="GO_Central"/>
</dbReference>
<comment type="similarity">
    <text evidence="2 5">Belongs to the peptidase M14 family.</text>
</comment>
<dbReference type="FunFam" id="3.40.630.10:FF:000138">
    <property type="entry name" value="Protein CBG11596"/>
    <property type="match status" value="1"/>
</dbReference>
<dbReference type="PIR" id="T20507">
    <property type="entry name" value="T20507"/>
</dbReference>
<dbReference type="GO" id="GO:0004181">
    <property type="term" value="F:metallocarboxypeptidase activity"/>
    <property type="evidence" value="ECO:0000318"/>
    <property type="project" value="GO_Central"/>
</dbReference>
<dbReference type="GeneID" id="179994"/>
<evidence type="ECO:0000256" key="1">
    <source>
        <dbReference type="ARBA" id="ARBA00001947"/>
    </source>
</evidence>
<evidence type="ECO:0000256" key="2">
    <source>
        <dbReference type="ARBA" id="ARBA00005988"/>
    </source>
</evidence>
<dbReference type="CDD" id="cd03860">
    <property type="entry name" value="M14_CP_A-B_like"/>
    <property type="match status" value="1"/>
</dbReference>
<feature type="active site" description="Proton donor/acceptor" evidence="5">
    <location>
        <position position="375"/>
    </location>
</feature>
<dbReference type="InterPro" id="IPR057246">
    <property type="entry name" value="CARBOXYPEPT_ZN_1"/>
</dbReference>
<dbReference type="Reactome" id="R-CEL-2022377">
    <property type="pathway name" value="Metabolism of Angiotensinogen to Angiotensins"/>
</dbReference>
<evidence type="ECO:0000256" key="6">
    <source>
        <dbReference type="SAM" id="SignalP"/>
    </source>
</evidence>
<dbReference type="AGR" id="WB:WBGene00008521"/>
<dbReference type="InterPro" id="IPR000834">
    <property type="entry name" value="Peptidase_M14"/>
</dbReference>
<dbReference type="PRINTS" id="PR00765">
    <property type="entry name" value="CRBOXYPTASEA"/>
</dbReference>
<dbReference type="MEROPS" id="M14.A26"/>
<dbReference type="CTD" id="179994"/>
<dbReference type="HOGENOM" id="CLU_019326_2_0_1"/>
<evidence type="ECO:0000313" key="10">
    <source>
        <dbReference type="WormBase" id="F02D8.4"/>
    </source>
</evidence>
<dbReference type="SUPFAM" id="SSF53187">
    <property type="entry name" value="Zn-dependent exopeptidases"/>
    <property type="match status" value="1"/>
</dbReference>
<accession>G5EC96</accession>
<gene>
    <name evidence="8" type="ORF">CELE_F02D8.4</name>
    <name evidence="8 10" type="ORF">F02D8.4</name>
</gene>
<evidence type="ECO:0000256" key="4">
    <source>
        <dbReference type="ARBA" id="ARBA00022833"/>
    </source>
</evidence>
<dbReference type="SMR" id="G5EC96"/>
<dbReference type="PANTHER" id="PTHR11705:SF91">
    <property type="entry name" value="FI01817P-RELATED"/>
    <property type="match status" value="1"/>
</dbReference>
<dbReference type="PeptideAtlas" id="G5EC96"/>
<keyword evidence="8" id="KW-0645">Protease</keyword>
<dbReference type="SMART" id="SM00631">
    <property type="entry name" value="Zn_pept"/>
    <property type="match status" value="1"/>
</dbReference>
<dbReference type="eggNOG" id="KOG2650">
    <property type="taxonomic scope" value="Eukaryota"/>
</dbReference>
<dbReference type="Bgee" id="WBGene00008521">
    <property type="expression patterns" value="Expressed in larva and 3 other cell types or tissues"/>
</dbReference>
<dbReference type="PaxDb" id="6239-F02D8.4"/>
<feature type="chain" id="PRO_5003475900" evidence="6">
    <location>
        <begin position="19"/>
        <end position="448"/>
    </location>
</feature>
<dbReference type="OMA" id="QFETNRM"/>
<keyword evidence="9" id="KW-1185">Reference proteome</keyword>
<dbReference type="PANTHER" id="PTHR11705">
    <property type="entry name" value="PROTEASE FAMILY M14 CARBOXYPEPTIDASE A,B"/>
    <property type="match status" value="1"/>
</dbReference>
<name>G5EC96_CAEEL</name>
<dbReference type="Gene3D" id="3.40.630.10">
    <property type="entry name" value="Zn peptidases"/>
    <property type="match status" value="1"/>
</dbReference>
<evidence type="ECO:0000256" key="3">
    <source>
        <dbReference type="ARBA" id="ARBA00022723"/>
    </source>
</evidence>
<comment type="cofactor">
    <cofactor evidence="1">
        <name>Zn(2+)</name>
        <dbReference type="ChEBI" id="CHEBI:29105"/>
    </cofactor>
</comment>
<dbReference type="InParanoid" id="G5EC96"/>
<dbReference type="Proteomes" id="UP000001940">
    <property type="component" value="Chromosome V"/>
</dbReference>
<evidence type="ECO:0000313" key="9">
    <source>
        <dbReference type="Proteomes" id="UP000001940"/>
    </source>
</evidence>
<dbReference type="Pfam" id="PF00246">
    <property type="entry name" value="Peptidase_M14"/>
    <property type="match status" value="1"/>
</dbReference>
<keyword evidence="11" id="KW-1267">Proteomics identification</keyword>
<evidence type="ECO:0000259" key="7">
    <source>
        <dbReference type="PROSITE" id="PS52035"/>
    </source>
</evidence>
<keyword evidence="6" id="KW-0732">Signal</keyword>
<keyword evidence="4" id="KW-0862">Zinc</keyword>
<protein>
    <submittedName>
        <fullName evidence="8">Peptidase M14 carboxypeptidase A domain-containing protein</fullName>
    </submittedName>
</protein>